<evidence type="ECO:0000313" key="2">
    <source>
        <dbReference type="Proteomes" id="UP000308600"/>
    </source>
</evidence>
<keyword evidence="2" id="KW-1185">Reference proteome</keyword>
<dbReference type="Proteomes" id="UP000308600">
    <property type="component" value="Unassembled WGS sequence"/>
</dbReference>
<protein>
    <submittedName>
        <fullName evidence="1">Type I phosphodiesterase/nucleotide pyrophosphatase</fullName>
    </submittedName>
</protein>
<gene>
    <name evidence="1" type="ORF">BDN72DRAFT_827320</name>
</gene>
<organism evidence="1 2">
    <name type="scientific">Pluteus cervinus</name>
    <dbReference type="NCBI Taxonomy" id="181527"/>
    <lineage>
        <taxon>Eukaryota</taxon>
        <taxon>Fungi</taxon>
        <taxon>Dikarya</taxon>
        <taxon>Basidiomycota</taxon>
        <taxon>Agaricomycotina</taxon>
        <taxon>Agaricomycetes</taxon>
        <taxon>Agaricomycetidae</taxon>
        <taxon>Agaricales</taxon>
        <taxon>Pluteineae</taxon>
        <taxon>Pluteaceae</taxon>
        <taxon>Pluteus</taxon>
    </lineage>
</organism>
<proteinExistence type="predicted"/>
<dbReference type="EMBL" id="ML208570">
    <property type="protein sequence ID" value="TFK62624.1"/>
    <property type="molecule type" value="Genomic_DNA"/>
</dbReference>
<evidence type="ECO:0000313" key="1">
    <source>
        <dbReference type="EMBL" id="TFK62624.1"/>
    </source>
</evidence>
<name>A0ACD3AB39_9AGAR</name>
<sequence>MRYILGFSVFATTAAALVTQGRRAAPEFKHVFMFSIDGLHASDVPKYVAQRPDSNIASLLKTGIRYPNAFTSAPSDSFPGTVAQFTGALPVTTGIWYDDTFDRSFFNPETKCIGPPGAPISYDESIDFNATALFTSIDPADLPEAFLRGACTQIFPHERLRVNTIFELVRARGDVTTYTDKHPSYDVVRGPSGTGLTEGFFPEINAIPNTVPATIAYDTLHIEAFLNWTSGISILTGEKLPAIPTLMGGNFQAVSVAQKTSGYVNATGFPFTAPLLEALDFVDGFLGQFVSLLEERGIFEDSLLILASKHGQTPIDPNLFGEVAPALLMNLTGVPIAHATTDDIALIFLEDEADLDQAVANLNANREVLKIQEIIAGTQEFLARDFGNSKVDPAVPDIIVRPIKGIIYTTSHSKIAEHGGLSDDDRNVALIVSNPNFKAQTIEDFVETKQVAVTALQALGIDPELLEGAKDEGTTGLPGLF</sequence>
<reference evidence="1 2" key="1">
    <citation type="journal article" date="2019" name="Nat. Ecol. Evol.">
        <title>Megaphylogeny resolves global patterns of mushroom evolution.</title>
        <authorList>
            <person name="Varga T."/>
            <person name="Krizsan K."/>
            <person name="Foldi C."/>
            <person name="Dima B."/>
            <person name="Sanchez-Garcia M."/>
            <person name="Sanchez-Ramirez S."/>
            <person name="Szollosi G.J."/>
            <person name="Szarkandi J.G."/>
            <person name="Papp V."/>
            <person name="Albert L."/>
            <person name="Andreopoulos W."/>
            <person name="Angelini C."/>
            <person name="Antonin V."/>
            <person name="Barry K.W."/>
            <person name="Bougher N.L."/>
            <person name="Buchanan P."/>
            <person name="Buyck B."/>
            <person name="Bense V."/>
            <person name="Catcheside P."/>
            <person name="Chovatia M."/>
            <person name="Cooper J."/>
            <person name="Damon W."/>
            <person name="Desjardin D."/>
            <person name="Finy P."/>
            <person name="Geml J."/>
            <person name="Haridas S."/>
            <person name="Hughes K."/>
            <person name="Justo A."/>
            <person name="Karasinski D."/>
            <person name="Kautmanova I."/>
            <person name="Kiss B."/>
            <person name="Kocsube S."/>
            <person name="Kotiranta H."/>
            <person name="LaButti K.M."/>
            <person name="Lechner B.E."/>
            <person name="Liimatainen K."/>
            <person name="Lipzen A."/>
            <person name="Lukacs Z."/>
            <person name="Mihaltcheva S."/>
            <person name="Morgado L.N."/>
            <person name="Niskanen T."/>
            <person name="Noordeloos M.E."/>
            <person name="Ohm R.A."/>
            <person name="Ortiz-Santana B."/>
            <person name="Ovrebo C."/>
            <person name="Racz N."/>
            <person name="Riley R."/>
            <person name="Savchenko A."/>
            <person name="Shiryaev A."/>
            <person name="Soop K."/>
            <person name="Spirin V."/>
            <person name="Szebenyi C."/>
            <person name="Tomsovsky M."/>
            <person name="Tulloss R.E."/>
            <person name="Uehling J."/>
            <person name="Grigoriev I.V."/>
            <person name="Vagvolgyi C."/>
            <person name="Papp T."/>
            <person name="Martin F.M."/>
            <person name="Miettinen O."/>
            <person name="Hibbett D.S."/>
            <person name="Nagy L.G."/>
        </authorList>
    </citation>
    <scope>NUCLEOTIDE SEQUENCE [LARGE SCALE GENOMIC DNA]</scope>
    <source>
        <strain evidence="1 2">NL-1719</strain>
    </source>
</reference>
<accession>A0ACD3AB39</accession>